<evidence type="ECO:0000313" key="2">
    <source>
        <dbReference type="EMBL" id="MFD2831025.1"/>
    </source>
</evidence>
<proteinExistence type="predicted"/>
<reference evidence="3" key="1">
    <citation type="journal article" date="2019" name="Int. J. Syst. Evol. Microbiol.">
        <title>The Global Catalogue of Microorganisms (GCM) 10K type strain sequencing project: providing services to taxonomists for standard genome sequencing and annotation.</title>
        <authorList>
            <consortium name="The Broad Institute Genomics Platform"/>
            <consortium name="The Broad Institute Genome Sequencing Center for Infectious Disease"/>
            <person name="Wu L."/>
            <person name="Ma J."/>
        </authorList>
    </citation>
    <scope>NUCLEOTIDE SEQUENCE [LARGE SCALE GENOMIC DNA]</scope>
    <source>
        <strain evidence="3">KCTC 33575</strain>
    </source>
</reference>
<keyword evidence="3" id="KW-1185">Reference proteome</keyword>
<feature type="transmembrane region" description="Helical" evidence="1">
    <location>
        <begin position="37"/>
        <end position="60"/>
    </location>
</feature>
<name>A0ABW5WYJ2_9STAP</name>
<keyword evidence="1" id="KW-1133">Transmembrane helix</keyword>
<feature type="transmembrane region" description="Helical" evidence="1">
    <location>
        <begin position="6"/>
        <end position="25"/>
    </location>
</feature>
<feature type="transmembrane region" description="Helical" evidence="1">
    <location>
        <begin position="72"/>
        <end position="95"/>
    </location>
</feature>
<protein>
    <submittedName>
        <fullName evidence="2">Uncharacterized protein</fullName>
    </submittedName>
</protein>
<evidence type="ECO:0000313" key="3">
    <source>
        <dbReference type="Proteomes" id="UP001597519"/>
    </source>
</evidence>
<gene>
    <name evidence="2" type="ORF">ACFSX4_11175</name>
</gene>
<comment type="caution">
    <text evidence="2">The sequence shown here is derived from an EMBL/GenBank/DDBJ whole genome shotgun (WGS) entry which is preliminary data.</text>
</comment>
<dbReference type="Proteomes" id="UP001597519">
    <property type="component" value="Unassembled WGS sequence"/>
</dbReference>
<dbReference type="RefSeq" id="WP_377774616.1">
    <property type="nucleotide sequence ID" value="NZ_JBHUOQ010000004.1"/>
</dbReference>
<feature type="transmembrane region" description="Helical" evidence="1">
    <location>
        <begin position="126"/>
        <end position="144"/>
    </location>
</feature>
<keyword evidence="1" id="KW-0812">Transmembrane</keyword>
<keyword evidence="1" id="KW-0472">Membrane</keyword>
<feature type="transmembrane region" description="Helical" evidence="1">
    <location>
        <begin position="156"/>
        <end position="176"/>
    </location>
</feature>
<sequence>MEEYIRDYTMAAAILGLFSFVWFGWAQERPRKSWRVYLGIGSALGIIVSAAGIYLSITHWNNASILHEQSNFTYYIIFVAIEFTVAAVVSAVLLIKKHSDYVAPWIAFVVGVHFFPLSFVFNDFTYNILGGLITVVSLISLPLSKRLDVANSAVTGIGTGISLFLFALFNLIRALMI</sequence>
<organism evidence="2 3">
    <name type="scientific">Corticicoccus populi</name>
    <dbReference type="NCBI Taxonomy" id="1812821"/>
    <lineage>
        <taxon>Bacteria</taxon>
        <taxon>Bacillati</taxon>
        <taxon>Bacillota</taxon>
        <taxon>Bacilli</taxon>
        <taxon>Bacillales</taxon>
        <taxon>Staphylococcaceae</taxon>
        <taxon>Corticicoccus</taxon>
    </lineage>
</organism>
<accession>A0ABW5WYJ2</accession>
<evidence type="ECO:0000256" key="1">
    <source>
        <dbReference type="SAM" id="Phobius"/>
    </source>
</evidence>
<dbReference type="EMBL" id="JBHUOQ010000004">
    <property type="protein sequence ID" value="MFD2831025.1"/>
    <property type="molecule type" value="Genomic_DNA"/>
</dbReference>
<feature type="transmembrane region" description="Helical" evidence="1">
    <location>
        <begin position="102"/>
        <end position="120"/>
    </location>
</feature>